<evidence type="ECO:0000259" key="3">
    <source>
        <dbReference type="Pfam" id="PF13649"/>
    </source>
</evidence>
<proteinExistence type="predicted"/>
<evidence type="ECO:0000256" key="2">
    <source>
        <dbReference type="ARBA" id="ARBA00022679"/>
    </source>
</evidence>
<keyword evidence="2 4" id="KW-0808">Transferase</keyword>
<dbReference type="Gene3D" id="3.40.50.150">
    <property type="entry name" value="Vaccinia Virus protein VP39"/>
    <property type="match status" value="1"/>
</dbReference>
<dbReference type="Proteomes" id="UP000305948">
    <property type="component" value="Unassembled WGS sequence"/>
</dbReference>
<keyword evidence="1 4" id="KW-0489">Methyltransferase</keyword>
<evidence type="ECO:0000256" key="1">
    <source>
        <dbReference type="ARBA" id="ARBA00022603"/>
    </source>
</evidence>
<organism evidence="4 5">
    <name type="scientific">Heliocybe sulcata</name>
    <dbReference type="NCBI Taxonomy" id="5364"/>
    <lineage>
        <taxon>Eukaryota</taxon>
        <taxon>Fungi</taxon>
        <taxon>Dikarya</taxon>
        <taxon>Basidiomycota</taxon>
        <taxon>Agaricomycotina</taxon>
        <taxon>Agaricomycetes</taxon>
        <taxon>Gloeophyllales</taxon>
        <taxon>Gloeophyllaceae</taxon>
        <taxon>Heliocybe</taxon>
    </lineage>
</organism>
<dbReference type="GO" id="GO:0002098">
    <property type="term" value="P:tRNA wobble uridine modification"/>
    <property type="evidence" value="ECO:0007669"/>
    <property type="project" value="TreeGrafter"/>
</dbReference>
<dbReference type="GO" id="GO:0030488">
    <property type="term" value="P:tRNA methylation"/>
    <property type="evidence" value="ECO:0007669"/>
    <property type="project" value="TreeGrafter"/>
</dbReference>
<keyword evidence="5" id="KW-1185">Reference proteome</keyword>
<dbReference type="PANTHER" id="PTHR13069">
    <property type="entry name" value="ALKYLATED DNA REPAIR PROTEIN ALKB HOMOLOG 8"/>
    <property type="match status" value="1"/>
</dbReference>
<dbReference type="GO" id="GO:0106335">
    <property type="term" value="F:tRNA (5-carboxymethyluridine(34)-5-O)-methyltransferase activity"/>
    <property type="evidence" value="ECO:0007669"/>
    <property type="project" value="TreeGrafter"/>
</dbReference>
<dbReference type="InterPro" id="IPR041698">
    <property type="entry name" value="Methyltransf_25"/>
</dbReference>
<reference evidence="4 5" key="1">
    <citation type="journal article" date="2019" name="Nat. Ecol. Evol.">
        <title>Megaphylogeny resolves global patterns of mushroom evolution.</title>
        <authorList>
            <person name="Varga T."/>
            <person name="Krizsan K."/>
            <person name="Foldi C."/>
            <person name="Dima B."/>
            <person name="Sanchez-Garcia M."/>
            <person name="Sanchez-Ramirez S."/>
            <person name="Szollosi G.J."/>
            <person name="Szarkandi J.G."/>
            <person name="Papp V."/>
            <person name="Albert L."/>
            <person name="Andreopoulos W."/>
            <person name="Angelini C."/>
            <person name="Antonin V."/>
            <person name="Barry K.W."/>
            <person name="Bougher N.L."/>
            <person name="Buchanan P."/>
            <person name="Buyck B."/>
            <person name="Bense V."/>
            <person name="Catcheside P."/>
            <person name="Chovatia M."/>
            <person name="Cooper J."/>
            <person name="Damon W."/>
            <person name="Desjardin D."/>
            <person name="Finy P."/>
            <person name="Geml J."/>
            <person name="Haridas S."/>
            <person name="Hughes K."/>
            <person name="Justo A."/>
            <person name="Karasinski D."/>
            <person name="Kautmanova I."/>
            <person name="Kiss B."/>
            <person name="Kocsube S."/>
            <person name="Kotiranta H."/>
            <person name="LaButti K.M."/>
            <person name="Lechner B.E."/>
            <person name="Liimatainen K."/>
            <person name="Lipzen A."/>
            <person name="Lukacs Z."/>
            <person name="Mihaltcheva S."/>
            <person name="Morgado L.N."/>
            <person name="Niskanen T."/>
            <person name="Noordeloos M.E."/>
            <person name="Ohm R.A."/>
            <person name="Ortiz-Santana B."/>
            <person name="Ovrebo C."/>
            <person name="Racz N."/>
            <person name="Riley R."/>
            <person name="Savchenko A."/>
            <person name="Shiryaev A."/>
            <person name="Soop K."/>
            <person name="Spirin V."/>
            <person name="Szebenyi C."/>
            <person name="Tomsovsky M."/>
            <person name="Tulloss R.E."/>
            <person name="Uehling J."/>
            <person name="Grigoriev I.V."/>
            <person name="Vagvolgyi C."/>
            <person name="Papp T."/>
            <person name="Martin F.M."/>
            <person name="Miettinen O."/>
            <person name="Hibbett D.S."/>
            <person name="Nagy L.G."/>
        </authorList>
    </citation>
    <scope>NUCLEOTIDE SEQUENCE [LARGE SCALE GENOMIC DNA]</scope>
    <source>
        <strain evidence="4 5">OMC1185</strain>
    </source>
</reference>
<evidence type="ECO:0000313" key="4">
    <source>
        <dbReference type="EMBL" id="TFK54955.1"/>
    </source>
</evidence>
<dbReference type="AlphaFoldDB" id="A0A5C3ND72"/>
<dbReference type="InterPro" id="IPR051422">
    <property type="entry name" value="AlkB_tRNA_MeTrf/Diox"/>
</dbReference>
<protein>
    <submittedName>
        <fullName evidence="4">S-adenosyl-L-methionine-dependent methyltransferase</fullName>
    </submittedName>
</protein>
<feature type="domain" description="Methyltransferase" evidence="3">
    <location>
        <begin position="58"/>
        <end position="138"/>
    </location>
</feature>
<dbReference type="SUPFAM" id="SSF53335">
    <property type="entry name" value="S-adenosyl-L-methionine-dependent methyltransferases"/>
    <property type="match status" value="1"/>
</dbReference>
<dbReference type="EMBL" id="ML213505">
    <property type="protein sequence ID" value="TFK54955.1"/>
    <property type="molecule type" value="Genomic_DNA"/>
</dbReference>
<dbReference type="STRING" id="5364.A0A5C3ND72"/>
<dbReference type="Pfam" id="PF13649">
    <property type="entry name" value="Methyltransf_25"/>
    <property type="match status" value="1"/>
</dbReference>
<dbReference type="GO" id="GO:0005634">
    <property type="term" value="C:nucleus"/>
    <property type="evidence" value="ECO:0007669"/>
    <property type="project" value="TreeGrafter"/>
</dbReference>
<name>A0A5C3ND72_9AGAM</name>
<dbReference type="InterPro" id="IPR029063">
    <property type="entry name" value="SAM-dependent_MTases_sf"/>
</dbReference>
<dbReference type="PANTHER" id="PTHR13069:SF21">
    <property type="entry name" value="ALKYLATED DNA REPAIR PROTEIN ALKB HOMOLOG 8"/>
    <property type="match status" value="1"/>
</dbReference>
<gene>
    <name evidence="4" type="ORF">OE88DRAFT_980035</name>
</gene>
<dbReference type="OrthoDB" id="271595at2759"/>
<dbReference type="GO" id="GO:0005737">
    <property type="term" value="C:cytoplasm"/>
    <property type="evidence" value="ECO:0007669"/>
    <property type="project" value="TreeGrafter"/>
</dbReference>
<sequence>MPTDVRAVSVSGNPEEYEDEHVHAIYDEIAGHFSSTRYKPWPIIAQFLSSLPAGWVGLDSGTGNGKYLPLPLDRPGQLWTIGLDRSINLLRIAQTVGQHYREVVLGNVLDFPWRYGAFDYAISIATIHHLSTHERRKAAVKSLLHSISPNHGRALIYVWAVEQDNLSKRVIPVAQQAGEIQTVKQKDKPGVDVFVPWVLKEPSSKPDTPAQATQASAKVFNRFYHMFAAGELEQLVTEAAEDMKLQVVSKQLRTTVAAGVSGVTAVQTGWERSNYYIELERWRT</sequence>
<dbReference type="GO" id="GO:0000049">
    <property type="term" value="F:tRNA binding"/>
    <property type="evidence" value="ECO:0007669"/>
    <property type="project" value="TreeGrafter"/>
</dbReference>
<accession>A0A5C3ND72</accession>
<evidence type="ECO:0000313" key="5">
    <source>
        <dbReference type="Proteomes" id="UP000305948"/>
    </source>
</evidence>